<feature type="non-terminal residue" evidence="1">
    <location>
        <position position="385"/>
    </location>
</feature>
<dbReference type="PANTHER" id="PTHR31025:SF19">
    <property type="entry name" value="SI:CH73-42K18.1-RELATED"/>
    <property type="match status" value="1"/>
</dbReference>
<keyword evidence="2" id="KW-1185">Reference proteome</keyword>
<gene>
    <name evidence="1" type="ORF">GOODEAATRI_012982</name>
</gene>
<evidence type="ECO:0000313" key="1">
    <source>
        <dbReference type="EMBL" id="MEQ2174945.1"/>
    </source>
</evidence>
<reference evidence="1 2" key="1">
    <citation type="submission" date="2021-06" db="EMBL/GenBank/DDBJ databases">
        <authorList>
            <person name="Palmer J.M."/>
        </authorList>
    </citation>
    <scope>NUCLEOTIDE SEQUENCE [LARGE SCALE GENOMIC DNA]</scope>
    <source>
        <strain evidence="1 2">GA_2019</strain>
        <tissue evidence="1">Muscle</tissue>
    </source>
</reference>
<protein>
    <submittedName>
        <fullName evidence="1">Uncharacterized protein</fullName>
    </submittedName>
</protein>
<sequence>MAVQQRMLVRVIITEADIRKVELTTKPDTVDLLIRSLKDVLQLNYNFTLQFKDPNFDNELCNLTELSELPERPTLKIIPLLSLVEVHVPQSTSSEELSDTPSQADTDILSNSSQERLRQWPEEFDMYIPKFSVDVEYRLRQANLLHRRDGTHLIPSKELKHDILERVAETMYALKAYPTNSEFEAVATALVRIHPCLKEQGSASGWSGWKNSLKFKMGNYRTKMRRLGHCDVTVNGGKHGKHSPCGDPPNKRIKKPKRGEINYLPDYPDGQDDSTLEDARQTMVDEMKKKTPNGALIKQKMDLTFALRRSEVVKDKPAITQICERWPALFTEQQVCLEFSRVVGKSLKQEFYEALDHHSPRLMEIFKTKRGLTGQVLADLMQQTK</sequence>
<name>A0ABV0NUI7_9TELE</name>
<comment type="caution">
    <text evidence="1">The sequence shown here is derived from an EMBL/GenBank/DDBJ whole genome shotgun (WGS) entry which is preliminary data.</text>
</comment>
<accession>A0ABV0NUI7</accession>
<dbReference type="PANTHER" id="PTHR31025">
    <property type="entry name" value="SI:CH211-196P9.1-RELATED"/>
    <property type="match status" value="1"/>
</dbReference>
<proteinExistence type="predicted"/>
<evidence type="ECO:0000313" key="2">
    <source>
        <dbReference type="Proteomes" id="UP001476798"/>
    </source>
</evidence>
<organism evidence="1 2">
    <name type="scientific">Goodea atripinnis</name>
    <dbReference type="NCBI Taxonomy" id="208336"/>
    <lineage>
        <taxon>Eukaryota</taxon>
        <taxon>Metazoa</taxon>
        <taxon>Chordata</taxon>
        <taxon>Craniata</taxon>
        <taxon>Vertebrata</taxon>
        <taxon>Euteleostomi</taxon>
        <taxon>Actinopterygii</taxon>
        <taxon>Neopterygii</taxon>
        <taxon>Teleostei</taxon>
        <taxon>Neoteleostei</taxon>
        <taxon>Acanthomorphata</taxon>
        <taxon>Ovalentaria</taxon>
        <taxon>Atherinomorphae</taxon>
        <taxon>Cyprinodontiformes</taxon>
        <taxon>Goodeidae</taxon>
        <taxon>Goodea</taxon>
    </lineage>
</organism>
<dbReference type="EMBL" id="JAHRIO010050827">
    <property type="protein sequence ID" value="MEQ2174945.1"/>
    <property type="molecule type" value="Genomic_DNA"/>
</dbReference>
<dbReference type="Proteomes" id="UP001476798">
    <property type="component" value="Unassembled WGS sequence"/>
</dbReference>